<gene>
    <name evidence="2" type="ORF">DTL3_1626</name>
</gene>
<protein>
    <recommendedName>
        <fullName evidence="4">Septum formation initiator</fullName>
    </recommendedName>
</protein>
<dbReference type="Proteomes" id="UP000032809">
    <property type="component" value="Chromosome I"/>
</dbReference>
<reference evidence="3" key="1">
    <citation type="submission" date="2014-11" db="EMBL/GenBank/DDBJ databases">
        <authorList>
            <person name="Wibberg D."/>
        </authorList>
    </citation>
    <scope>NUCLEOTIDE SEQUENCE [LARGE SCALE GENOMIC DNA]</scope>
    <source>
        <strain evidence="3">L3</strain>
    </source>
</reference>
<keyword evidence="1" id="KW-0175">Coiled coil</keyword>
<evidence type="ECO:0000313" key="3">
    <source>
        <dbReference type="Proteomes" id="UP000032809"/>
    </source>
</evidence>
<dbReference type="KEGG" id="dtn:DTL3_1626"/>
<evidence type="ECO:0000256" key="1">
    <source>
        <dbReference type="SAM" id="Coils"/>
    </source>
</evidence>
<dbReference type="RefSeq" id="WP_144403510.1">
    <property type="nucleotide sequence ID" value="NZ_LN824141.1"/>
</dbReference>
<sequence length="79" mass="9443">MLLALIFIIFFMVYQIMRLVMYYHSLKNEYESLASKKIELQKKIEEREQIISSLEDELKKKGVLLNDGGFYQMDIHNIP</sequence>
<feature type="coiled-coil region" evidence="1">
    <location>
        <begin position="23"/>
        <end position="57"/>
    </location>
</feature>
<dbReference type="EMBL" id="LN824141">
    <property type="protein sequence ID" value="CEP78915.1"/>
    <property type="molecule type" value="Genomic_DNA"/>
</dbReference>
<evidence type="ECO:0000313" key="2">
    <source>
        <dbReference type="EMBL" id="CEP78915.1"/>
    </source>
</evidence>
<dbReference type="AlphaFoldDB" id="A0A0C7P3N0"/>
<keyword evidence="3" id="KW-1185">Reference proteome</keyword>
<dbReference type="STRING" id="1006576.DTL3_1626"/>
<evidence type="ECO:0008006" key="4">
    <source>
        <dbReference type="Google" id="ProtNLM"/>
    </source>
</evidence>
<organism evidence="2 3">
    <name type="scientific">Defluviitoga tunisiensis</name>
    <dbReference type="NCBI Taxonomy" id="1006576"/>
    <lineage>
        <taxon>Bacteria</taxon>
        <taxon>Thermotogati</taxon>
        <taxon>Thermotogota</taxon>
        <taxon>Thermotogae</taxon>
        <taxon>Petrotogales</taxon>
        <taxon>Petrotogaceae</taxon>
        <taxon>Defluviitoga</taxon>
    </lineage>
</organism>
<name>A0A0C7P3N0_DEFTU</name>
<accession>A0A0C7P3N0</accession>
<proteinExistence type="predicted"/>
<dbReference type="HOGENOM" id="CLU_2600244_0_0_0"/>